<dbReference type="InterPro" id="IPR032710">
    <property type="entry name" value="NTF2-like_dom_sf"/>
</dbReference>
<comment type="caution">
    <text evidence="4">The sequence shown here is derived from an EMBL/GenBank/DDBJ whole genome shotgun (WGS) entry which is preliminary data.</text>
</comment>
<evidence type="ECO:0000256" key="1">
    <source>
        <dbReference type="ARBA" id="ARBA00010839"/>
    </source>
</evidence>
<dbReference type="Proteomes" id="UP001172778">
    <property type="component" value="Unassembled WGS sequence"/>
</dbReference>
<dbReference type="InterPro" id="IPR023006">
    <property type="entry name" value="YchJ-like"/>
</dbReference>
<dbReference type="InterPro" id="IPR004027">
    <property type="entry name" value="SEC_C_motif"/>
</dbReference>
<dbReference type="Pfam" id="PF17775">
    <property type="entry name" value="YchJ_M-like"/>
    <property type="match status" value="1"/>
</dbReference>
<evidence type="ECO:0000259" key="3">
    <source>
        <dbReference type="Pfam" id="PF17775"/>
    </source>
</evidence>
<dbReference type="SUPFAM" id="SSF54427">
    <property type="entry name" value="NTF2-like"/>
    <property type="match status" value="1"/>
</dbReference>
<dbReference type="Gene3D" id="3.10.450.50">
    <property type="match status" value="1"/>
</dbReference>
<evidence type="ECO:0000313" key="4">
    <source>
        <dbReference type="EMBL" id="MDK2125652.1"/>
    </source>
</evidence>
<dbReference type="PANTHER" id="PTHR33747">
    <property type="entry name" value="UPF0225 PROTEIN SCO1677"/>
    <property type="match status" value="1"/>
</dbReference>
<feature type="domain" description="YchJ-like middle NTF2-like" evidence="3">
    <location>
        <begin position="33"/>
        <end position="128"/>
    </location>
</feature>
<dbReference type="PANTHER" id="PTHR33747:SF1">
    <property type="entry name" value="ADENYLATE CYCLASE-ASSOCIATED CAP C-TERMINAL DOMAIN-CONTAINING PROTEIN"/>
    <property type="match status" value="1"/>
</dbReference>
<name>A0ABT7E442_9NEIS</name>
<gene>
    <name evidence="4" type="ORF">PZA18_16480</name>
</gene>
<organism evidence="4 5">
    <name type="scientific">Parachitinimonas caeni</name>
    <dbReference type="NCBI Taxonomy" id="3031301"/>
    <lineage>
        <taxon>Bacteria</taxon>
        <taxon>Pseudomonadati</taxon>
        <taxon>Pseudomonadota</taxon>
        <taxon>Betaproteobacteria</taxon>
        <taxon>Neisseriales</taxon>
        <taxon>Chitinibacteraceae</taxon>
        <taxon>Parachitinimonas</taxon>
    </lineage>
</organism>
<dbReference type="InterPro" id="IPR048469">
    <property type="entry name" value="YchJ-like_M"/>
</dbReference>
<dbReference type="RefSeq" id="WP_284101963.1">
    <property type="nucleotide sequence ID" value="NZ_JARRAF010000022.1"/>
</dbReference>
<sequence length="132" mass="14791">MSKSNNLSCPCGSGIDYRKCCGPYHHGDDAPATAEALMRSRYSAYAMRKSDYLMATWHPETRPQELDLEGDSVKWVGLLVIATEAGQPEDRTGVVEFIARYKIGGRAAKLSERSRFERIGGRWLYIDGEVNE</sequence>
<evidence type="ECO:0000256" key="2">
    <source>
        <dbReference type="HAMAP-Rule" id="MF_00612"/>
    </source>
</evidence>
<evidence type="ECO:0000313" key="5">
    <source>
        <dbReference type="Proteomes" id="UP001172778"/>
    </source>
</evidence>
<proteinExistence type="inferred from homology"/>
<dbReference type="HAMAP" id="MF_00612">
    <property type="entry name" value="UPF0225"/>
    <property type="match status" value="1"/>
</dbReference>
<dbReference type="EMBL" id="JARRAF010000022">
    <property type="protein sequence ID" value="MDK2125652.1"/>
    <property type="molecule type" value="Genomic_DNA"/>
</dbReference>
<comment type="similarity">
    <text evidence="1 2">Belongs to the UPF0225 family.</text>
</comment>
<keyword evidence="5" id="KW-1185">Reference proteome</keyword>
<accession>A0ABT7E442</accession>
<protein>
    <recommendedName>
        <fullName evidence="2">UPF0225 protein PZA18_16480</fullName>
    </recommendedName>
</protein>
<dbReference type="SUPFAM" id="SSF103642">
    <property type="entry name" value="Sec-C motif"/>
    <property type="match status" value="1"/>
</dbReference>
<dbReference type="Pfam" id="PF02810">
    <property type="entry name" value="SEC-C"/>
    <property type="match status" value="1"/>
</dbReference>
<reference evidence="4" key="1">
    <citation type="submission" date="2023-03" db="EMBL/GenBank/DDBJ databases">
        <title>Chitinimonas shenzhenensis gen. nov., sp. nov., a novel member of family Burkholderiaceae isolated from activated sludge collected in Shen Zhen, China.</title>
        <authorList>
            <person name="Wang X."/>
        </authorList>
    </citation>
    <scope>NUCLEOTIDE SEQUENCE</scope>
    <source>
        <strain evidence="4">DQS-5</strain>
    </source>
</reference>